<dbReference type="PANTHER" id="PTHR30603">
    <property type="entry name" value="RNA POLYMERASE SIGMA FACTOR RPO"/>
    <property type="match status" value="1"/>
</dbReference>
<dbReference type="InterPro" id="IPR050239">
    <property type="entry name" value="Sigma-70_RNA_pol_init_factors"/>
</dbReference>
<dbReference type="SUPFAM" id="SSF88946">
    <property type="entry name" value="Sigma2 domain of RNA polymerase sigma factors"/>
    <property type="match status" value="1"/>
</dbReference>
<accession>A0ABS1JUM2</accession>
<keyword evidence="3" id="KW-1185">Reference proteome</keyword>
<comment type="caution">
    <text evidence="2">The sequence shown here is derived from an EMBL/GenBank/DDBJ whole genome shotgun (WGS) entry which is preliminary data.</text>
</comment>
<sequence>MNAAAQPLEVLAERTSGEKGLATPVAEYERQLQLFAARGTPAWDDARAQLVESVRGLVHKLARTYVQPGVVSYEDMVQAGFEGVLNALEMFDPTRGYRFTSYAGTSARNQMAIACGYGRPDLQVPMPVDEHGDPVEFADEGPSVEDVVQSRRDVMRVRQVLSMMKPQNRLALVRKFGIGNGPEFTRVEMMSEWGKRNHGSITFRLGEAYKEFRTLMASPELA</sequence>
<gene>
    <name evidence="2" type="ORF">JI746_22155</name>
</gene>
<evidence type="ECO:0000313" key="3">
    <source>
        <dbReference type="Proteomes" id="UP000622707"/>
    </source>
</evidence>
<dbReference type="EMBL" id="JAEQND010000013">
    <property type="protein sequence ID" value="MBL0427826.1"/>
    <property type="molecule type" value="Genomic_DNA"/>
</dbReference>
<dbReference type="InterPro" id="IPR013325">
    <property type="entry name" value="RNA_pol_sigma_r2"/>
</dbReference>
<organism evidence="2 3">
    <name type="scientific">Ramlibacter alkalitolerans</name>
    <dbReference type="NCBI Taxonomy" id="2039631"/>
    <lineage>
        <taxon>Bacteria</taxon>
        <taxon>Pseudomonadati</taxon>
        <taxon>Pseudomonadota</taxon>
        <taxon>Betaproteobacteria</taxon>
        <taxon>Burkholderiales</taxon>
        <taxon>Comamonadaceae</taxon>
        <taxon>Ramlibacter</taxon>
    </lineage>
</organism>
<evidence type="ECO:0000313" key="2">
    <source>
        <dbReference type="EMBL" id="MBL0427826.1"/>
    </source>
</evidence>
<dbReference type="InterPro" id="IPR014284">
    <property type="entry name" value="RNA_pol_sigma-70_dom"/>
</dbReference>
<dbReference type="PANTHER" id="PTHR30603:SF47">
    <property type="entry name" value="RNA POLYMERASE SIGMA FACTOR SIGD, CHLOROPLASTIC"/>
    <property type="match status" value="1"/>
</dbReference>
<proteinExistence type="predicted"/>
<reference evidence="2 3" key="1">
    <citation type="journal article" date="2017" name="Int. J. Syst. Evol. Microbiol.">
        <title>Ramlibacter alkalitolerans sp. nov., alkali-tolerant bacterium isolated from soil of ginseng.</title>
        <authorList>
            <person name="Lee D.H."/>
            <person name="Cha C.J."/>
        </authorList>
    </citation>
    <scope>NUCLEOTIDE SEQUENCE [LARGE SCALE GENOMIC DNA]</scope>
    <source>
        <strain evidence="2 3">KACC 19305</strain>
    </source>
</reference>
<feature type="domain" description="RNA polymerase sigma-70 region 2" evidence="1">
    <location>
        <begin position="50"/>
        <end position="111"/>
    </location>
</feature>
<protein>
    <submittedName>
        <fullName evidence="2">Sigma-70 family RNA polymerase sigma factor</fullName>
    </submittedName>
</protein>
<dbReference type="InterPro" id="IPR007627">
    <property type="entry name" value="RNA_pol_sigma70_r2"/>
</dbReference>
<dbReference type="Gene3D" id="1.20.120.1810">
    <property type="match status" value="1"/>
</dbReference>
<dbReference type="Pfam" id="PF04542">
    <property type="entry name" value="Sigma70_r2"/>
    <property type="match status" value="1"/>
</dbReference>
<evidence type="ECO:0000259" key="1">
    <source>
        <dbReference type="Pfam" id="PF04542"/>
    </source>
</evidence>
<name>A0ABS1JUM2_9BURK</name>
<dbReference type="RefSeq" id="WP_201692457.1">
    <property type="nucleotide sequence ID" value="NZ_JAEQND010000013.1"/>
</dbReference>
<dbReference type="NCBIfam" id="TIGR02937">
    <property type="entry name" value="sigma70-ECF"/>
    <property type="match status" value="1"/>
</dbReference>
<dbReference type="Proteomes" id="UP000622707">
    <property type="component" value="Unassembled WGS sequence"/>
</dbReference>